<feature type="coiled-coil region" evidence="1">
    <location>
        <begin position="384"/>
        <end position="461"/>
    </location>
</feature>
<dbReference type="InterPro" id="IPR038734">
    <property type="entry name" value="YhaN_AAA"/>
</dbReference>
<reference evidence="4 5" key="1">
    <citation type="submission" date="2016-12" db="EMBL/GenBank/DDBJ databases">
        <authorList>
            <person name="Song W.-J."/>
            <person name="Kurnit D.M."/>
        </authorList>
    </citation>
    <scope>NUCLEOTIDE SEQUENCE [LARGE SCALE GENOMIC DNA]</scope>
    <source>
        <strain evidence="4 5">DSM 12503</strain>
    </source>
</reference>
<dbReference type="RefSeq" id="WP_073588435.1">
    <property type="nucleotide sequence ID" value="NZ_FRFD01000005.1"/>
</dbReference>
<sequence>MQFRELKITDFGKFHQKNISLKEGINLVYGENETGKSTVHAFIRGMLFGIEKPRGRVSKEDIYTRYQPWDTPALYRGSLDFTLEGKEYRIIRNLEKNQKNTTLLDLETGRELGNDNSKIRELLGGLTESGYINTVSIEQQKIRTGTELAGEVRNYITNLSLAKNNEVDVNKALTFLQGKKKELEGKRPLKELKETKELIEKGKVLEQRADSLMDQLNAVKCDFLAAEERLNHQKNDNAEREETPQYDEALLRYPLMQNKLENYEKKKEQIRELREKADVLRTETAKTQYPGSNELKKDMEAIKNTVKEREEIEAEKEHLLLEASEKKSRTRKALTGASLLFLAGLLSLLIGFTAHSKVWLAAIPFVLAAMAVFIRFYTGTQRAAKEYEEGIKALDAKYQKNKKKIEEAFAKYNVKEEEELTVLYEASIKAEMQKKFTEGQIREYIGQEEQLKELAAEEKKELLSYLMLIPDWKEKLPDRQYEPEEEDLLRVKSFFTGKKEEQQRAKEELYKERDRLKLLTEQIKWELNSLADNEEELLFCQEKERELLEKEEEIKTELEAVTTAMETIKGLSQKIHDSFGTVLNRKVSCLVSELTGDKYSNIRIDENLEMKAEVGDEYKAWDRLSTGTMEQLLFALRLGVSDILYNKELPLLLDDCFAYYDDKRTRAALSYLAGSSRQILIFTCHGREREIIRELGISYNYVDLGEA</sequence>
<dbReference type="Pfam" id="PF13514">
    <property type="entry name" value="AAA_27"/>
    <property type="match status" value="1"/>
</dbReference>
<protein>
    <submittedName>
        <fullName evidence="4">AAA domain-containing protein</fullName>
    </submittedName>
</protein>
<name>A0A1M7Y699_9FIRM</name>
<feature type="transmembrane region" description="Helical" evidence="2">
    <location>
        <begin position="358"/>
        <end position="377"/>
    </location>
</feature>
<dbReference type="STRING" id="1121345.SAMN02745217_01708"/>
<dbReference type="Gene3D" id="3.40.50.300">
    <property type="entry name" value="P-loop containing nucleotide triphosphate hydrolases"/>
    <property type="match status" value="2"/>
</dbReference>
<evidence type="ECO:0000259" key="3">
    <source>
        <dbReference type="Pfam" id="PF13514"/>
    </source>
</evidence>
<feature type="domain" description="YhaN AAA" evidence="3">
    <location>
        <begin position="1"/>
        <end position="187"/>
    </location>
</feature>
<evidence type="ECO:0000256" key="1">
    <source>
        <dbReference type="SAM" id="Coils"/>
    </source>
</evidence>
<evidence type="ECO:0000313" key="4">
    <source>
        <dbReference type="EMBL" id="SHO48177.1"/>
    </source>
</evidence>
<feature type="coiled-coil region" evidence="1">
    <location>
        <begin position="499"/>
        <end position="561"/>
    </location>
</feature>
<dbReference type="AlphaFoldDB" id="A0A1M7Y699"/>
<dbReference type="EMBL" id="FRFD01000005">
    <property type="protein sequence ID" value="SHO48177.1"/>
    <property type="molecule type" value="Genomic_DNA"/>
</dbReference>
<dbReference type="PANTHER" id="PTHR41259">
    <property type="entry name" value="DOUBLE-STRAND BREAK REPAIR RAD50 ATPASE, PUTATIVE-RELATED"/>
    <property type="match status" value="1"/>
</dbReference>
<dbReference type="InterPro" id="IPR027417">
    <property type="entry name" value="P-loop_NTPase"/>
</dbReference>
<accession>A0A1M7Y699</accession>
<keyword evidence="5" id="KW-1185">Reference proteome</keyword>
<organism evidence="4 5">
    <name type="scientific">Anaerocolumna xylanovorans DSM 12503</name>
    <dbReference type="NCBI Taxonomy" id="1121345"/>
    <lineage>
        <taxon>Bacteria</taxon>
        <taxon>Bacillati</taxon>
        <taxon>Bacillota</taxon>
        <taxon>Clostridia</taxon>
        <taxon>Lachnospirales</taxon>
        <taxon>Lachnospiraceae</taxon>
        <taxon>Anaerocolumna</taxon>
    </lineage>
</organism>
<evidence type="ECO:0000256" key="2">
    <source>
        <dbReference type="SAM" id="Phobius"/>
    </source>
</evidence>
<gene>
    <name evidence="4" type="ORF">SAMN02745217_01708</name>
</gene>
<proteinExistence type="predicted"/>
<dbReference type="PANTHER" id="PTHR41259:SF1">
    <property type="entry name" value="DOUBLE-STRAND BREAK REPAIR RAD50 ATPASE, PUTATIVE-RELATED"/>
    <property type="match status" value="1"/>
</dbReference>
<dbReference type="Proteomes" id="UP000184612">
    <property type="component" value="Unassembled WGS sequence"/>
</dbReference>
<dbReference type="SUPFAM" id="SSF52540">
    <property type="entry name" value="P-loop containing nucleoside triphosphate hydrolases"/>
    <property type="match status" value="1"/>
</dbReference>
<keyword evidence="1" id="KW-0175">Coiled coil</keyword>
<keyword evidence="2" id="KW-0812">Transmembrane</keyword>
<feature type="transmembrane region" description="Helical" evidence="2">
    <location>
        <begin position="333"/>
        <end position="352"/>
    </location>
</feature>
<keyword evidence="2" id="KW-0472">Membrane</keyword>
<evidence type="ECO:0000313" key="5">
    <source>
        <dbReference type="Proteomes" id="UP000184612"/>
    </source>
</evidence>
<feature type="coiled-coil region" evidence="1">
    <location>
        <begin position="246"/>
        <end position="329"/>
    </location>
</feature>
<keyword evidence="2" id="KW-1133">Transmembrane helix</keyword>